<evidence type="ECO:0000313" key="2">
    <source>
        <dbReference type="EMBL" id="KAK9107346.1"/>
    </source>
</evidence>
<feature type="domain" description="Cyclic nucleotide-binding" evidence="1">
    <location>
        <begin position="1"/>
        <end position="26"/>
    </location>
</feature>
<dbReference type="Proteomes" id="UP001420932">
    <property type="component" value="Unassembled WGS sequence"/>
</dbReference>
<proteinExistence type="predicted"/>
<dbReference type="InterPro" id="IPR018490">
    <property type="entry name" value="cNMP-bd_dom_sf"/>
</dbReference>
<dbReference type="Gene3D" id="2.60.120.10">
    <property type="entry name" value="Jelly Rolls"/>
    <property type="match status" value="1"/>
</dbReference>
<name>A0AAP0F8V5_9MAGN</name>
<dbReference type="EMBL" id="JBBNAF010000010">
    <property type="protein sequence ID" value="KAK9107346.1"/>
    <property type="molecule type" value="Genomic_DNA"/>
</dbReference>
<dbReference type="InterPro" id="IPR014710">
    <property type="entry name" value="RmlC-like_jellyroll"/>
</dbReference>
<dbReference type="InterPro" id="IPR000595">
    <property type="entry name" value="cNMP-bd_dom"/>
</dbReference>
<protein>
    <recommendedName>
        <fullName evidence="1">Cyclic nucleotide-binding domain-containing protein</fullName>
    </recommendedName>
</protein>
<organism evidence="2 3">
    <name type="scientific">Stephania yunnanensis</name>
    <dbReference type="NCBI Taxonomy" id="152371"/>
    <lineage>
        <taxon>Eukaryota</taxon>
        <taxon>Viridiplantae</taxon>
        <taxon>Streptophyta</taxon>
        <taxon>Embryophyta</taxon>
        <taxon>Tracheophyta</taxon>
        <taxon>Spermatophyta</taxon>
        <taxon>Magnoliopsida</taxon>
        <taxon>Ranunculales</taxon>
        <taxon>Menispermaceae</taxon>
        <taxon>Menispermoideae</taxon>
        <taxon>Cissampelideae</taxon>
        <taxon>Stephania</taxon>
    </lineage>
</organism>
<comment type="caution">
    <text evidence="2">The sequence shown here is derived from an EMBL/GenBank/DDBJ whole genome shotgun (WGS) entry which is preliminary data.</text>
</comment>
<keyword evidence="3" id="KW-1185">Reference proteome</keyword>
<reference evidence="2 3" key="1">
    <citation type="submission" date="2024-01" db="EMBL/GenBank/DDBJ databases">
        <title>Genome assemblies of Stephania.</title>
        <authorList>
            <person name="Yang L."/>
        </authorList>
    </citation>
    <scope>NUCLEOTIDE SEQUENCE [LARGE SCALE GENOMIC DNA]</scope>
    <source>
        <strain evidence="2">YNDBR</strain>
        <tissue evidence="2">Leaf</tissue>
    </source>
</reference>
<evidence type="ECO:0000313" key="3">
    <source>
        <dbReference type="Proteomes" id="UP001420932"/>
    </source>
</evidence>
<gene>
    <name evidence="2" type="ORF">Syun_023357</name>
</gene>
<accession>A0AAP0F8V5</accession>
<evidence type="ECO:0000259" key="1">
    <source>
        <dbReference type="PROSITE" id="PS50042"/>
    </source>
</evidence>
<sequence length="102" mass="11692">MLKFNHYNPNEYVVRNGETGDAIYFIWDREAAVNEAQYEEENRLETMFPLFLTTSVQVLWLMGRLYAGVITVEGITDVLEVPSSILVEGIIVVQDTANFLME</sequence>
<dbReference type="SUPFAM" id="SSF51206">
    <property type="entry name" value="cAMP-binding domain-like"/>
    <property type="match status" value="1"/>
</dbReference>
<dbReference type="AlphaFoldDB" id="A0AAP0F8V5"/>
<dbReference type="PROSITE" id="PS50042">
    <property type="entry name" value="CNMP_BINDING_3"/>
    <property type="match status" value="1"/>
</dbReference>